<evidence type="ECO:0000313" key="1">
    <source>
        <dbReference type="EMBL" id="WXB91501.1"/>
    </source>
</evidence>
<dbReference type="Proteomes" id="UP001387364">
    <property type="component" value="Chromosome"/>
</dbReference>
<reference evidence="1 2" key="1">
    <citation type="submission" date="2024-02" db="EMBL/GenBank/DDBJ databases">
        <title>Seven novel Bacillus-like species.</title>
        <authorList>
            <person name="Liu G."/>
        </authorList>
    </citation>
    <scope>NUCLEOTIDE SEQUENCE [LARGE SCALE GENOMIC DNA]</scope>
    <source>
        <strain evidence="1 2">FJAT-52991</strain>
    </source>
</reference>
<dbReference type="PANTHER" id="PTHR17985:SF8">
    <property type="entry name" value="TRANSPORT AND GOLGI ORGANIZATION PROTEIN 2 HOMOLOG"/>
    <property type="match status" value="1"/>
</dbReference>
<keyword evidence="2" id="KW-1185">Reference proteome</keyword>
<protein>
    <submittedName>
        <fullName evidence="1">NRDE family protein</fullName>
    </submittedName>
</protein>
<proteinExistence type="predicted"/>
<accession>A0ABZ2N274</accession>
<evidence type="ECO:0000313" key="2">
    <source>
        <dbReference type="Proteomes" id="UP001387364"/>
    </source>
</evidence>
<organism evidence="1 2">
    <name type="scientific">Bacillus kandeliae</name>
    <dbReference type="NCBI Taxonomy" id="3129297"/>
    <lineage>
        <taxon>Bacteria</taxon>
        <taxon>Bacillati</taxon>
        <taxon>Bacillota</taxon>
        <taxon>Bacilli</taxon>
        <taxon>Bacillales</taxon>
        <taxon>Bacillaceae</taxon>
        <taxon>Bacillus</taxon>
    </lineage>
</organism>
<dbReference type="InterPro" id="IPR008551">
    <property type="entry name" value="TANGO2"/>
</dbReference>
<dbReference type="EMBL" id="CP147404">
    <property type="protein sequence ID" value="WXB91501.1"/>
    <property type="molecule type" value="Genomic_DNA"/>
</dbReference>
<gene>
    <name evidence="1" type="ORF">WDJ61_09400</name>
</gene>
<name>A0ABZ2N274_9BACI</name>
<sequence>MCLINFQFQQHPNYKLIVAANRDEFLARPTKQAHFWEDEPEVLAGRDLEKMGTWLGITTSGRFAALTNFRDPNEPTEGKWSRGEIVRSFLTERIEAEAFLQRLSEDKAHYPSFNVIVGIADSLWYYNNRQDQIVSIAPGIHSLSNAFLNTPWPKTKRGKQSLNNCLHNKIIVDTDCLFTSLRSEEQAADEELPQTGVSLQWERLLSSMFIKSEQYGTRSSTVLTIDRNDCVQFIEQTYTNGQRTAEERFHFSIEKK</sequence>
<dbReference type="RefSeq" id="WP_338749047.1">
    <property type="nucleotide sequence ID" value="NZ_CP147404.1"/>
</dbReference>
<dbReference type="Pfam" id="PF05742">
    <property type="entry name" value="TANGO2"/>
    <property type="match status" value="1"/>
</dbReference>
<dbReference type="PANTHER" id="PTHR17985">
    <property type="entry name" value="SER/THR-RICH PROTEIN T10 IN DGCR REGION"/>
    <property type="match status" value="1"/>
</dbReference>